<comment type="similarity">
    <text evidence="2">Belongs to the autoinducer-2 exporter (AI-2E) (TC 2.A.86) family.</text>
</comment>
<evidence type="ECO:0000313" key="8">
    <source>
        <dbReference type="Proteomes" id="UP001138621"/>
    </source>
</evidence>
<organism evidence="7 8">
    <name type="scientific">Stutzerimonas stutzeri</name>
    <name type="common">Pseudomonas stutzeri</name>
    <dbReference type="NCBI Taxonomy" id="316"/>
    <lineage>
        <taxon>Bacteria</taxon>
        <taxon>Pseudomonadati</taxon>
        <taxon>Pseudomonadota</taxon>
        <taxon>Gammaproteobacteria</taxon>
        <taxon>Pseudomonadales</taxon>
        <taxon>Pseudomonadaceae</taxon>
        <taxon>Stutzerimonas</taxon>
    </lineage>
</organism>
<evidence type="ECO:0000256" key="5">
    <source>
        <dbReference type="ARBA" id="ARBA00023136"/>
    </source>
</evidence>
<gene>
    <name evidence="7" type="ORF">G7024_25060</name>
</gene>
<dbReference type="Pfam" id="PF01594">
    <property type="entry name" value="AI-2E_transport"/>
    <property type="match status" value="1"/>
</dbReference>
<dbReference type="InterPro" id="IPR002549">
    <property type="entry name" value="AI-2E-like"/>
</dbReference>
<keyword evidence="5 6" id="KW-0472">Membrane</keyword>
<keyword evidence="4 6" id="KW-1133">Transmembrane helix</keyword>
<protein>
    <submittedName>
        <fullName evidence="7">AI-2E family transporter</fullName>
    </submittedName>
</protein>
<evidence type="ECO:0000256" key="4">
    <source>
        <dbReference type="ARBA" id="ARBA00022989"/>
    </source>
</evidence>
<feature type="transmembrane region" description="Helical" evidence="6">
    <location>
        <begin position="12"/>
        <end position="32"/>
    </location>
</feature>
<dbReference type="EMBL" id="JAAMRD010000186">
    <property type="protein sequence ID" value="MBA1307620.1"/>
    <property type="molecule type" value="Genomic_DNA"/>
</dbReference>
<feature type="non-terminal residue" evidence="7">
    <location>
        <position position="1"/>
    </location>
</feature>
<name>A0AA40RXX5_STUST</name>
<evidence type="ECO:0000256" key="2">
    <source>
        <dbReference type="ARBA" id="ARBA00009773"/>
    </source>
</evidence>
<keyword evidence="3 6" id="KW-0812">Transmembrane</keyword>
<accession>A0AA40RXX5</accession>
<feature type="transmembrane region" description="Helical" evidence="6">
    <location>
        <begin position="44"/>
        <end position="63"/>
    </location>
</feature>
<comment type="caution">
    <text evidence="7">The sequence shown here is derived from an EMBL/GenBank/DDBJ whole genome shotgun (WGS) entry which is preliminary data.</text>
</comment>
<proteinExistence type="inferred from homology"/>
<evidence type="ECO:0000256" key="3">
    <source>
        <dbReference type="ARBA" id="ARBA00022692"/>
    </source>
</evidence>
<comment type="subcellular location">
    <subcellularLocation>
        <location evidence="1">Membrane</location>
        <topology evidence="1">Multi-pass membrane protein</topology>
    </subcellularLocation>
</comment>
<dbReference type="AlphaFoldDB" id="A0AA40RXX5"/>
<sequence length="99" mass="10880">IGPWIGVVPSLIVASTQSWKQVIFVLIVMTVVQQLDGNFIYPNVIGKSLAIHPLTIVFLLMVAGNLWGIVGMILIVPVYAVLRVIVKFGFELFSLTKSK</sequence>
<dbReference type="GO" id="GO:0016020">
    <property type="term" value="C:membrane"/>
    <property type="evidence" value="ECO:0007669"/>
    <property type="project" value="UniProtKB-SubCell"/>
</dbReference>
<reference evidence="7" key="1">
    <citation type="submission" date="2020-02" db="EMBL/GenBank/DDBJ databases">
        <title>Synteny-based analysis reveals conserved mechanism for high triclosan tolerance in Pseudomonas, as well as instances of horizontal transfer.</title>
        <authorList>
            <person name="Mcfarland A.G."/>
            <person name="Bertucci H.K."/>
            <person name="Litmann E."/>
            <person name="Shen J."/>
            <person name="Huttenhower C."/>
            <person name="Hartmann E.M."/>
        </authorList>
    </citation>
    <scope>NUCLEOTIDE SEQUENCE</scope>
    <source>
        <strain evidence="7">109A1</strain>
    </source>
</reference>
<evidence type="ECO:0000256" key="6">
    <source>
        <dbReference type="SAM" id="Phobius"/>
    </source>
</evidence>
<evidence type="ECO:0000313" key="7">
    <source>
        <dbReference type="EMBL" id="MBA1307620.1"/>
    </source>
</evidence>
<dbReference type="Proteomes" id="UP001138621">
    <property type="component" value="Unassembled WGS sequence"/>
</dbReference>
<feature type="transmembrane region" description="Helical" evidence="6">
    <location>
        <begin position="69"/>
        <end position="90"/>
    </location>
</feature>
<evidence type="ECO:0000256" key="1">
    <source>
        <dbReference type="ARBA" id="ARBA00004141"/>
    </source>
</evidence>